<evidence type="ECO:0000313" key="4">
    <source>
        <dbReference type="Proteomes" id="UP000195326"/>
    </source>
</evidence>
<dbReference type="Gene3D" id="1.10.260.40">
    <property type="entry name" value="lambda repressor-like DNA-binding domains"/>
    <property type="match status" value="1"/>
</dbReference>
<evidence type="ECO:0000259" key="2">
    <source>
        <dbReference type="PROSITE" id="PS50943"/>
    </source>
</evidence>
<accession>A0A1Y4LLV4</accession>
<comment type="caution">
    <text evidence="3">The sequence shown here is derived from an EMBL/GenBank/DDBJ whole genome shotgun (WGS) entry which is preliminary data.</text>
</comment>
<proteinExistence type="predicted"/>
<sequence>MIQIKEYRERCGFTQQQLAEKIQENRATIAKWEIGSAFPRAEKLPTLADALHCSIDDLFGRGKEE</sequence>
<dbReference type="RefSeq" id="WP_087415160.1">
    <property type="nucleotide sequence ID" value="NZ_NFKL01000012.1"/>
</dbReference>
<dbReference type="GO" id="GO:0003677">
    <property type="term" value="F:DNA binding"/>
    <property type="evidence" value="ECO:0007669"/>
    <property type="project" value="UniProtKB-KW"/>
</dbReference>
<dbReference type="CDD" id="cd00093">
    <property type="entry name" value="HTH_XRE"/>
    <property type="match status" value="1"/>
</dbReference>
<name>A0A1Y4LLV4_9FIRM</name>
<dbReference type="Proteomes" id="UP000195326">
    <property type="component" value="Unassembled WGS sequence"/>
</dbReference>
<keyword evidence="1" id="KW-0238">DNA-binding</keyword>
<dbReference type="SUPFAM" id="SSF47413">
    <property type="entry name" value="lambda repressor-like DNA-binding domains"/>
    <property type="match status" value="1"/>
</dbReference>
<dbReference type="EMBL" id="NFKL01000012">
    <property type="protein sequence ID" value="OUP57656.1"/>
    <property type="molecule type" value="Genomic_DNA"/>
</dbReference>
<dbReference type="InterPro" id="IPR001387">
    <property type="entry name" value="Cro/C1-type_HTH"/>
</dbReference>
<dbReference type="PANTHER" id="PTHR46558:SF4">
    <property type="entry name" value="DNA-BIDING PHAGE PROTEIN"/>
    <property type="match status" value="1"/>
</dbReference>
<evidence type="ECO:0000256" key="1">
    <source>
        <dbReference type="ARBA" id="ARBA00023125"/>
    </source>
</evidence>
<evidence type="ECO:0000313" key="3">
    <source>
        <dbReference type="EMBL" id="OUP57656.1"/>
    </source>
</evidence>
<dbReference type="InterPro" id="IPR010982">
    <property type="entry name" value="Lambda_DNA-bd_dom_sf"/>
</dbReference>
<feature type="domain" description="HTH cro/C1-type" evidence="2">
    <location>
        <begin position="4"/>
        <end position="58"/>
    </location>
</feature>
<protein>
    <recommendedName>
        <fullName evidence="2">HTH cro/C1-type domain-containing protein</fullName>
    </recommendedName>
</protein>
<dbReference type="SMART" id="SM00530">
    <property type="entry name" value="HTH_XRE"/>
    <property type="match status" value="1"/>
</dbReference>
<gene>
    <name evidence="3" type="ORF">B5F15_09370</name>
</gene>
<dbReference type="PANTHER" id="PTHR46558">
    <property type="entry name" value="TRACRIPTIONAL REGULATORY PROTEIN-RELATED-RELATED"/>
    <property type="match status" value="1"/>
</dbReference>
<dbReference type="AlphaFoldDB" id="A0A1Y4LLV4"/>
<organism evidence="3 4">
    <name type="scientific">Butyricicoccus pullicaecorum</name>
    <dbReference type="NCBI Taxonomy" id="501571"/>
    <lineage>
        <taxon>Bacteria</taxon>
        <taxon>Bacillati</taxon>
        <taxon>Bacillota</taxon>
        <taxon>Clostridia</taxon>
        <taxon>Eubacteriales</taxon>
        <taxon>Butyricicoccaceae</taxon>
        <taxon>Butyricicoccus</taxon>
    </lineage>
</organism>
<dbReference type="PROSITE" id="PS50943">
    <property type="entry name" value="HTH_CROC1"/>
    <property type="match status" value="1"/>
</dbReference>
<dbReference type="Pfam" id="PF01381">
    <property type="entry name" value="HTH_3"/>
    <property type="match status" value="1"/>
</dbReference>
<reference evidence="4" key="1">
    <citation type="submission" date="2017-04" db="EMBL/GenBank/DDBJ databases">
        <title>Function of individual gut microbiota members based on whole genome sequencing of pure cultures obtained from chicken caecum.</title>
        <authorList>
            <person name="Medvecky M."/>
            <person name="Cejkova D."/>
            <person name="Polansky O."/>
            <person name="Karasova D."/>
            <person name="Kubasova T."/>
            <person name="Cizek A."/>
            <person name="Rychlik I."/>
        </authorList>
    </citation>
    <scope>NUCLEOTIDE SEQUENCE [LARGE SCALE GENOMIC DNA]</scope>
    <source>
        <strain evidence="4">An179</strain>
    </source>
</reference>